<dbReference type="GeneID" id="92854564"/>
<dbReference type="EMBL" id="CP021920">
    <property type="protein sequence ID" value="ASB87988.1"/>
    <property type="molecule type" value="Genomic_DNA"/>
</dbReference>
<feature type="transmembrane region" description="Helical" evidence="1">
    <location>
        <begin position="6"/>
        <end position="27"/>
    </location>
</feature>
<keyword evidence="1" id="KW-0472">Membrane</keyword>
<keyword evidence="1" id="KW-1133">Transmembrane helix</keyword>
<sequence>MMKAFFSAAYCFLMYGFLAYLWLLFITTILDRARFLSHSFLEAGVILIGTILFFSLSHHFSVSLVKTKVNRIAGIAAFCLVMAVHFFVVPLC</sequence>
<feature type="transmembrane region" description="Helical" evidence="1">
    <location>
        <begin position="72"/>
        <end position="91"/>
    </location>
</feature>
<name>A0ABN5ABB0_9BACI</name>
<dbReference type="Proteomes" id="UP000196877">
    <property type="component" value="Chromosome"/>
</dbReference>
<dbReference type="RefSeq" id="WP_224254427.1">
    <property type="nucleotide sequence ID" value="NZ_BORD01000003.1"/>
</dbReference>
<gene>
    <name evidence="2" type="ORF">S101395_01478</name>
</gene>
<reference evidence="2 3" key="1">
    <citation type="submission" date="2017-06" db="EMBL/GenBank/DDBJ databases">
        <title>Genome sequence of Bacillus sonorensis strain SRCM101395.</title>
        <authorList>
            <person name="Cho S.H."/>
        </authorList>
    </citation>
    <scope>NUCLEOTIDE SEQUENCE [LARGE SCALE GENOMIC DNA]</scope>
    <source>
        <strain evidence="2 3">SRCM101395</strain>
    </source>
</reference>
<keyword evidence="3" id="KW-1185">Reference proteome</keyword>
<organism evidence="2 3">
    <name type="scientific">Bacillus sonorensis</name>
    <dbReference type="NCBI Taxonomy" id="119858"/>
    <lineage>
        <taxon>Bacteria</taxon>
        <taxon>Bacillati</taxon>
        <taxon>Bacillota</taxon>
        <taxon>Bacilli</taxon>
        <taxon>Bacillales</taxon>
        <taxon>Bacillaceae</taxon>
        <taxon>Bacillus</taxon>
    </lineage>
</organism>
<evidence type="ECO:0000256" key="1">
    <source>
        <dbReference type="SAM" id="Phobius"/>
    </source>
</evidence>
<evidence type="ECO:0000313" key="2">
    <source>
        <dbReference type="EMBL" id="ASB87988.1"/>
    </source>
</evidence>
<protein>
    <submittedName>
        <fullName evidence="2">Uncharacterized protein</fullName>
    </submittedName>
</protein>
<evidence type="ECO:0000313" key="3">
    <source>
        <dbReference type="Proteomes" id="UP000196877"/>
    </source>
</evidence>
<accession>A0ABN5ABB0</accession>
<keyword evidence="1" id="KW-0812">Transmembrane</keyword>
<proteinExistence type="predicted"/>
<feature type="transmembrane region" description="Helical" evidence="1">
    <location>
        <begin position="39"/>
        <end position="60"/>
    </location>
</feature>